<dbReference type="CDD" id="cd06453">
    <property type="entry name" value="SufS_like"/>
    <property type="match status" value="1"/>
</dbReference>
<proteinExistence type="inferred from homology"/>
<dbReference type="InterPro" id="IPR015422">
    <property type="entry name" value="PyrdxlP-dep_Trfase_small"/>
</dbReference>
<evidence type="ECO:0000256" key="4">
    <source>
        <dbReference type="ARBA" id="ARBA00022679"/>
    </source>
</evidence>
<sequence length="424" mass="45790">MGTLTAPAAIAPVHPAIAGDHIDWARIRADFPLLQREVHGKPLVYLDSANTGQKPAAVIDAVDDFYRRHNANVSRAVHALGSEATEAYEASRRKLAKFLNVRHDELVLCSGTTFAINLVAYSWALPRLKAGDVIVVTRMEHHANIVPWQLVAQRTGCTIKVAEIRDNGELDLDALYAQLTPEVKLLAVTHVSNVLGTVNPVREICREARKRGITTVVDGSQAAPHRPLDIAAIGCDFYALTGHKMAGPTGTGVLWARKETLDAMPPFLGGGEMIKEVRFDGTVFNDAPHKFEAGTPNIAGFIGLGAAVDYLSSIGMANIEAREQALLAHATEELSKIDGLRIFGRAREKAAVISFQIEGAHSHDLATLLDLEGVAVRSGQHCAHPLLQFLGVAATCRASFAFYNTHDEVDALVAAIHKTRRLLG</sequence>
<organism evidence="10 11">
    <name type="scientific">Aerolutibacter ruishenii</name>
    <dbReference type="NCBI Taxonomy" id="686800"/>
    <lineage>
        <taxon>Bacteria</taxon>
        <taxon>Pseudomonadati</taxon>
        <taxon>Pseudomonadota</taxon>
        <taxon>Gammaproteobacteria</taxon>
        <taxon>Lysobacterales</taxon>
        <taxon>Lysobacteraceae</taxon>
        <taxon>Aerolutibacter</taxon>
    </lineage>
</organism>
<dbReference type="SUPFAM" id="SSF53383">
    <property type="entry name" value="PLP-dependent transferases"/>
    <property type="match status" value="1"/>
</dbReference>
<comment type="similarity">
    <text evidence="2 8">Belongs to the class-V pyridoxal-phosphate-dependent aminotransferase family. Csd subfamily.</text>
</comment>
<evidence type="ECO:0000259" key="9">
    <source>
        <dbReference type="Pfam" id="PF00266"/>
    </source>
</evidence>
<dbReference type="Pfam" id="PF00266">
    <property type="entry name" value="Aminotran_5"/>
    <property type="match status" value="1"/>
</dbReference>
<dbReference type="GO" id="GO:0031071">
    <property type="term" value="F:cysteine desulfurase activity"/>
    <property type="evidence" value="ECO:0007669"/>
    <property type="project" value="UniProtKB-UniRule"/>
</dbReference>
<dbReference type="EMBL" id="VLKP01000008">
    <property type="protein sequence ID" value="TWI09500.1"/>
    <property type="molecule type" value="Genomic_DNA"/>
</dbReference>
<dbReference type="Gene3D" id="3.40.640.10">
    <property type="entry name" value="Type I PLP-dependent aspartate aminotransferase-like (Major domain)"/>
    <property type="match status" value="1"/>
</dbReference>
<dbReference type="NCBIfam" id="TIGR01979">
    <property type="entry name" value="sufS"/>
    <property type="match status" value="1"/>
</dbReference>
<evidence type="ECO:0000313" key="11">
    <source>
        <dbReference type="Proteomes" id="UP000316471"/>
    </source>
</evidence>
<dbReference type="GO" id="GO:0030170">
    <property type="term" value="F:pyridoxal phosphate binding"/>
    <property type="evidence" value="ECO:0007669"/>
    <property type="project" value="UniProtKB-UniRule"/>
</dbReference>
<evidence type="ECO:0000256" key="8">
    <source>
        <dbReference type="RuleBase" id="RU004506"/>
    </source>
</evidence>
<keyword evidence="5 8" id="KW-0663">Pyridoxal phosphate</keyword>
<keyword evidence="11" id="KW-1185">Reference proteome</keyword>
<accession>A0A562LPD7</accession>
<dbReference type="InterPro" id="IPR020578">
    <property type="entry name" value="Aminotrans_V_PyrdxlP_BS"/>
</dbReference>
<name>A0A562LPD7_9GAMM</name>
<evidence type="ECO:0000313" key="10">
    <source>
        <dbReference type="EMBL" id="TWI09500.1"/>
    </source>
</evidence>
<dbReference type="OrthoDB" id="9808002at2"/>
<dbReference type="PANTHER" id="PTHR43586:SF8">
    <property type="entry name" value="CYSTEINE DESULFURASE 1, CHLOROPLASTIC"/>
    <property type="match status" value="1"/>
</dbReference>
<dbReference type="Gene3D" id="3.90.1150.10">
    <property type="entry name" value="Aspartate Aminotransferase, domain 1"/>
    <property type="match status" value="1"/>
</dbReference>
<dbReference type="InterPro" id="IPR000192">
    <property type="entry name" value="Aminotrans_V_dom"/>
</dbReference>
<dbReference type="GO" id="GO:0006534">
    <property type="term" value="P:cysteine metabolic process"/>
    <property type="evidence" value="ECO:0007669"/>
    <property type="project" value="UniProtKB-UniRule"/>
</dbReference>
<protein>
    <recommendedName>
        <fullName evidence="3 8">Cysteine desulfurase</fullName>
        <ecNumber evidence="3 8">2.8.1.7</ecNumber>
    </recommendedName>
</protein>
<dbReference type="RefSeq" id="WP_144815415.1">
    <property type="nucleotide sequence ID" value="NZ_VLKP01000008.1"/>
</dbReference>
<dbReference type="AlphaFoldDB" id="A0A562LPD7"/>
<evidence type="ECO:0000256" key="7">
    <source>
        <dbReference type="RuleBase" id="RU004504"/>
    </source>
</evidence>
<keyword evidence="4 8" id="KW-0808">Transferase</keyword>
<evidence type="ECO:0000256" key="1">
    <source>
        <dbReference type="ARBA" id="ARBA00001933"/>
    </source>
</evidence>
<dbReference type="Proteomes" id="UP000316471">
    <property type="component" value="Unassembled WGS sequence"/>
</dbReference>
<dbReference type="InterPro" id="IPR015421">
    <property type="entry name" value="PyrdxlP-dep_Trfase_major"/>
</dbReference>
<comment type="caution">
    <text evidence="10">The sequence shown here is derived from an EMBL/GenBank/DDBJ whole genome shotgun (WGS) entry which is preliminary data.</text>
</comment>
<comment type="catalytic activity">
    <reaction evidence="6 8">
        <text>(sulfur carrier)-H + L-cysteine = (sulfur carrier)-SH + L-alanine</text>
        <dbReference type="Rhea" id="RHEA:43892"/>
        <dbReference type="Rhea" id="RHEA-COMP:14737"/>
        <dbReference type="Rhea" id="RHEA-COMP:14739"/>
        <dbReference type="ChEBI" id="CHEBI:29917"/>
        <dbReference type="ChEBI" id="CHEBI:35235"/>
        <dbReference type="ChEBI" id="CHEBI:57972"/>
        <dbReference type="ChEBI" id="CHEBI:64428"/>
        <dbReference type="EC" id="2.8.1.7"/>
    </reaction>
</comment>
<feature type="domain" description="Aminotransferase class V" evidence="9">
    <location>
        <begin position="44"/>
        <end position="412"/>
    </location>
</feature>
<dbReference type="PROSITE" id="PS00595">
    <property type="entry name" value="AA_TRANSFER_CLASS_5"/>
    <property type="match status" value="1"/>
</dbReference>
<reference evidence="10 11" key="1">
    <citation type="journal article" date="2015" name="Stand. Genomic Sci.">
        <title>Genomic Encyclopedia of Bacterial and Archaeal Type Strains, Phase III: the genomes of soil and plant-associated and newly described type strains.</title>
        <authorList>
            <person name="Whitman W.B."/>
            <person name="Woyke T."/>
            <person name="Klenk H.P."/>
            <person name="Zhou Y."/>
            <person name="Lilburn T.G."/>
            <person name="Beck B.J."/>
            <person name="De Vos P."/>
            <person name="Vandamme P."/>
            <person name="Eisen J.A."/>
            <person name="Garrity G."/>
            <person name="Hugenholtz P."/>
            <person name="Kyrpides N.C."/>
        </authorList>
    </citation>
    <scope>NUCLEOTIDE SEQUENCE [LARGE SCALE GENOMIC DNA]</scope>
    <source>
        <strain evidence="10 11">CGMCC 1.10136</strain>
    </source>
</reference>
<dbReference type="PANTHER" id="PTHR43586">
    <property type="entry name" value="CYSTEINE DESULFURASE"/>
    <property type="match status" value="1"/>
</dbReference>
<evidence type="ECO:0000256" key="3">
    <source>
        <dbReference type="ARBA" id="ARBA00012239"/>
    </source>
</evidence>
<evidence type="ECO:0000256" key="6">
    <source>
        <dbReference type="ARBA" id="ARBA00050776"/>
    </source>
</evidence>
<evidence type="ECO:0000256" key="2">
    <source>
        <dbReference type="ARBA" id="ARBA00010447"/>
    </source>
</evidence>
<comment type="function">
    <text evidence="8">Catalyzes the removal of elemental sulfur and selenium atoms from L-cysteine, L-cystine, L-selenocysteine, and L-selenocystine to produce L-alanine.</text>
</comment>
<gene>
    <name evidence="10" type="ORF">IP93_02117</name>
</gene>
<dbReference type="EC" id="2.8.1.7" evidence="3 8"/>
<dbReference type="InterPro" id="IPR010970">
    <property type="entry name" value="Cys_dSase_SufS"/>
</dbReference>
<comment type="cofactor">
    <cofactor evidence="1 7">
        <name>pyridoxal 5'-phosphate</name>
        <dbReference type="ChEBI" id="CHEBI:597326"/>
    </cofactor>
</comment>
<evidence type="ECO:0000256" key="5">
    <source>
        <dbReference type="ARBA" id="ARBA00022898"/>
    </source>
</evidence>
<dbReference type="InterPro" id="IPR015424">
    <property type="entry name" value="PyrdxlP-dep_Trfase"/>
</dbReference>